<protein>
    <submittedName>
        <fullName evidence="2">Uncharacterized protein</fullName>
    </submittedName>
</protein>
<dbReference type="EMBL" id="BGPR01001265">
    <property type="protein sequence ID" value="GBM49616.1"/>
    <property type="molecule type" value="Genomic_DNA"/>
</dbReference>
<sequence>MVSASVPERAQARNPIPLMIRRVLGLLHAKSCVGAKPPPAGVVRKFRGEVPPQVSSSSSYRGSKLRGPSQNSPRVASIRGVNVTNQI</sequence>
<keyword evidence="3" id="KW-1185">Reference proteome</keyword>
<name>A0A4Y2GA03_ARAVE</name>
<comment type="caution">
    <text evidence="2">The sequence shown here is derived from an EMBL/GenBank/DDBJ whole genome shotgun (WGS) entry which is preliminary data.</text>
</comment>
<dbReference type="Proteomes" id="UP000499080">
    <property type="component" value="Unassembled WGS sequence"/>
</dbReference>
<gene>
    <name evidence="2" type="ORF">AVEN_248995_1</name>
</gene>
<organism evidence="2 3">
    <name type="scientific">Araneus ventricosus</name>
    <name type="common">Orbweaver spider</name>
    <name type="synonym">Epeira ventricosa</name>
    <dbReference type="NCBI Taxonomy" id="182803"/>
    <lineage>
        <taxon>Eukaryota</taxon>
        <taxon>Metazoa</taxon>
        <taxon>Ecdysozoa</taxon>
        <taxon>Arthropoda</taxon>
        <taxon>Chelicerata</taxon>
        <taxon>Arachnida</taxon>
        <taxon>Araneae</taxon>
        <taxon>Araneomorphae</taxon>
        <taxon>Entelegynae</taxon>
        <taxon>Araneoidea</taxon>
        <taxon>Araneidae</taxon>
        <taxon>Araneus</taxon>
    </lineage>
</organism>
<reference evidence="2 3" key="1">
    <citation type="journal article" date="2019" name="Sci. Rep.">
        <title>Orb-weaving spider Araneus ventricosus genome elucidates the spidroin gene catalogue.</title>
        <authorList>
            <person name="Kono N."/>
            <person name="Nakamura H."/>
            <person name="Ohtoshi R."/>
            <person name="Moran D.A.P."/>
            <person name="Shinohara A."/>
            <person name="Yoshida Y."/>
            <person name="Fujiwara M."/>
            <person name="Mori M."/>
            <person name="Tomita M."/>
            <person name="Arakawa K."/>
        </authorList>
    </citation>
    <scope>NUCLEOTIDE SEQUENCE [LARGE SCALE GENOMIC DNA]</scope>
</reference>
<evidence type="ECO:0000256" key="1">
    <source>
        <dbReference type="SAM" id="MobiDB-lite"/>
    </source>
</evidence>
<feature type="region of interest" description="Disordered" evidence="1">
    <location>
        <begin position="44"/>
        <end position="87"/>
    </location>
</feature>
<evidence type="ECO:0000313" key="3">
    <source>
        <dbReference type="Proteomes" id="UP000499080"/>
    </source>
</evidence>
<accession>A0A4Y2GA03</accession>
<dbReference type="AlphaFoldDB" id="A0A4Y2GA03"/>
<evidence type="ECO:0000313" key="2">
    <source>
        <dbReference type="EMBL" id="GBM49616.1"/>
    </source>
</evidence>
<proteinExistence type="predicted"/>